<sequence length="167" mass="18736">MDNLQLRIGDLERNEAVGFLQTHAEQGRLTADEFNERIGNALTARTHGELAALFTDLPSPKPGRVDNLPSVPQPGPLQTPPRHAAPMPPAPQYGAPQMPPPYAPPMYAHQPMASVQQVVINQGGPMVMYHRKYNSFWIHLLLFFLTGGIGNIIYAWYIWDWNNKHGY</sequence>
<dbReference type="RefSeq" id="WP_345579403.1">
    <property type="nucleotide sequence ID" value="NZ_BAABLV010000013.1"/>
</dbReference>
<evidence type="ECO:0000313" key="5">
    <source>
        <dbReference type="EMBL" id="GAA4893440.1"/>
    </source>
</evidence>
<dbReference type="Pfam" id="PF26438">
    <property type="entry name" value="DUF8108_N"/>
    <property type="match status" value="1"/>
</dbReference>
<organism evidence="5 6">
    <name type="scientific">Tessaracoccus lubricantis</name>
    <dbReference type="NCBI Taxonomy" id="545543"/>
    <lineage>
        <taxon>Bacteria</taxon>
        <taxon>Bacillati</taxon>
        <taxon>Actinomycetota</taxon>
        <taxon>Actinomycetes</taxon>
        <taxon>Propionibacteriales</taxon>
        <taxon>Propionibacteriaceae</taxon>
        <taxon>Tessaracoccus</taxon>
    </lineage>
</organism>
<keyword evidence="2" id="KW-1133">Transmembrane helix</keyword>
<comment type="caution">
    <text evidence="5">The sequence shown here is derived from an EMBL/GenBank/DDBJ whole genome shotgun (WGS) entry which is preliminary data.</text>
</comment>
<feature type="transmembrane region" description="Helical" evidence="2">
    <location>
        <begin position="136"/>
        <end position="159"/>
    </location>
</feature>
<dbReference type="Pfam" id="PF08044">
    <property type="entry name" value="DUF1707"/>
    <property type="match status" value="1"/>
</dbReference>
<reference evidence="6" key="1">
    <citation type="journal article" date="2019" name="Int. J. Syst. Evol. Microbiol.">
        <title>The Global Catalogue of Microorganisms (GCM) 10K type strain sequencing project: providing services to taxonomists for standard genome sequencing and annotation.</title>
        <authorList>
            <consortium name="The Broad Institute Genomics Platform"/>
            <consortium name="The Broad Institute Genome Sequencing Center for Infectious Disease"/>
            <person name="Wu L."/>
            <person name="Ma J."/>
        </authorList>
    </citation>
    <scope>NUCLEOTIDE SEQUENCE [LARGE SCALE GENOMIC DNA]</scope>
    <source>
        <strain evidence="6">JCM 19125</strain>
    </source>
</reference>
<dbReference type="Proteomes" id="UP001501521">
    <property type="component" value="Unassembled WGS sequence"/>
</dbReference>
<evidence type="ECO:0000313" key="6">
    <source>
        <dbReference type="Proteomes" id="UP001501521"/>
    </source>
</evidence>
<evidence type="ECO:0008006" key="7">
    <source>
        <dbReference type="Google" id="ProtNLM"/>
    </source>
</evidence>
<dbReference type="InterPro" id="IPR058962">
    <property type="entry name" value="DUF8108_N"/>
</dbReference>
<dbReference type="EMBL" id="BAABLV010000013">
    <property type="protein sequence ID" value="GAA4893440.1"/>
    <property type="molecule type" value="Genomic_DNA"/>
</dbReference>
<keyword evidence="6" id="KW-1185">Reference proteome</keyword>
<dbReference type="InterPro" id="IPR012551">
    <property type="entry name" value="DUF1707_SHOCT-like"/>
</dbReference>
<feature type="domain" description="DUF8108" evidence="4">
    <location>
        <begin position="123"/>
        <end position="159"/>
    </location>
</feature>
<evidence type="ECO:0000256" key="1">
    <source>
        <dbReference type="SAM" id="MobiDB-lite"/>
    </source>
</evidence>
<evidence type="ECO:0000259" key="4">
    <source>
        <dbReference type="Pfam" id="PF26438"/>
    </source>
</evidence>
<evidence type="ECO:0000256" key="2">
    <source>
        <dbReference type="SAM" id="Phobius"/>
    </source>
</evidence>
<gene>
    <name evidence="5" type="ORF">GCM10025789_08270</name>
</gene>
<accession>A0ABP9FAJ4</accession>
<protein>
    <recommendedName>
        <fullName evidence="7">DUF1707 domain-containing protein</fullName>
    </recommendedName>
</protein>
<feature type="region of interest" description="Disordered" evidence="1">
    <location>
        <begin position="57"/>
        <end position="94"/>
    </location>
</feature>
<evidence type="ECO:0000259" key="3">
    <source>
        <dbReference type="Pfam" id="PF08044"/>
    </source>
</evidence>
<name>A0ABP9FAJ4_9ACTN</name>
<keyword evidence="2" id="KW-0812">Transmembrane</keyword>
<proteinExistence type="predicted"/>
<keyword evidence="2" id="KW-0472">Membrane</keyword>
<feature type="domain" description="DUF1707" evidence="3">
    <location>
        <begin position="6"/>
        <end position="58"/>
    </location>
</feature>